<evidence type="ECO:0000256" key="1">
    <source>
        <dbReference type="ARBA" id="ARBA00022691"/>
    </source>
</evidence>
<feature type="active site" description="Proton acceptor; for processing activity" evidence="10">
    <location>
        <position position="68"/>
    </location>
</feature>
<keyword evidence="1 10" id="KW-0949">S-adenosyl-L-methionine</keyword>
<evidence type="ECO:0000256" key="7">
    <source>
        <dbReference type="ARBA" id="ARBA00023239"/>
    </source>
</evidence>
<keyword evidence="4 10" id="KW-0745">Spermidine biosynthesis</keyword>
<evidence type="ECO:0000256" key="9">
    <source>
        <dbReference type="ARBA" id="ARBA00023317"/>
    </source>
</evidence>
<keyword evidence="6 10" id="KW-0865">Zymogen</keyword>
<evidence type="ECO:0000313" key="11">
    <source>
        <dbReference type="EMBL" id="MDT8902747.1"/>
    </source>
</evidence>
<dbReference type="RefSeq" id="WP_413781221.1">
    <property type="nucleotide sequence ID" value="NZ_JAUOZS010000001.1"/>
</dbReference>
<keyword evidence="3 10" id="KW-0068">Autocatalytic cleavage</keyword>
<dbReference type="NCBIfam" id="TIGR03330">
    <property type="entry name" value="SAM_DCase_Bsu"/>
    <property type="match status" value="1"/>
</dbReference>
<dbReference type="InterPro" id="IPR003826">
    <property type="entry name" value="AdoMetDC_fam_prok"/>
</dbReference>
<sequence>MKVIGKHITVDMYGCSFERLDDLEFVKTAMHTAVREANMTLLDFSYYKFEPQGLTALALLAESHMSIHTYPELGYAAVDVFTCGDHGRPDKAVSILKNFLKPEKTKITNIKRGDFGSESDMKPKIKVSMTPLRRVRTTGARVLSFLSRAK</sequence>
<comment type="PTM">
    <text evidence="10">Is synthesized initially as an inactive proenzyme. Formation of the active enzyme involves a self-maturation process in which the active site pyruvoyl group is generated from an internal serine residue via an autocatalytic post-translational modification. Two non-identical subunits are generated from the proenzyme in this reaction, and the pyruvate is formed at the N-terminus of the alpha chain, which is derived from the carboxyl end of the proenzyme. The post-translation cleavage follows an unusual pathway, termed non-hydrolytic serinolysis, in which the side chain hydroxyl group of the serine supplies its oxygen atom to form the C-terminus of the beta chain, while the remainder of the serine residue undergoes an oxidative deamination to produce ammonia and the pyruvoyl group blocking the N-terminus of the alpha chain.</text>
</comment>
<feature type="chain" id="PRO_5044929651" description="S-adenosylmethionine decarboxylase beta chain" evidence="10">
    <location>
        <begin position="1"/>
        <end position="62"/>
    </location>
</feature>
<evidence type="ECO:0000256" key="10">
    <source>
        <dbReference type="HAMAP-Rule" id="MF_00464"/>
    </source>
</evidence>
<dbReference type="Proteomes" id="UP001254848">
    <property type="component" value="Unassembled WGS sequence"/>
</dbReference>
<dbReference type="SUPFAM" id="SSF56276">
    <property type="entry name" value="S-adenosylmethionine decarboxylase"/>
    <property type="match status" value="1"/>
</dbReference>
<dbReference type="InterPro" id="IPR017716">
    <property type="entry name" value="S-AdoMet_deCOase_pro-enz"/>
</dbReference>
<dbReference type="Pfam" id="PF02675">
    <property type="entry name" value="AdoMet_dc"/>
    <property type="match status" value="1"/>
</dbReference>
<dbReference type="InterPro" id="IPR042286">
    <property type="entry name" value="AdoMetDC_C"/>
</dbReference>
<protein>
    <recommendedName>
        <fullName evidence="10">S-adenosylmethionine decarboxylase proenzyme</fullName>
        <shortName evidence="10">AdoMetDC</shortName>
        <shortName evidence="10">SAMDC</shortName>
        <ecNumber evidence="10">4.1.1.50</ecNumber>
    </recommendedName>
    <component>
        <recommendedName>
            <fullName evidence="10">S-adenosylmethionine decarboxylase beta chain</fullName>
        </recommendedName>
    </component>
    <component>
        <recommendedName>
            <fullName evidence="10">S-adenosylmethionine decarboxylase alpha chain</fullName>
        </recommendedName>
    </component>
</protein>
<name>A0ABU3P292_9FIRM</name>
<accession>A0ABU3P292</accession>
<comment type="caution">
    <text evidence="11">The sequence shown here is derived from an EMBL/GenBank/DDBJ whole genome shotgun (WGS) entry which is preliminary data.</text>
</comment>
<comment type="subunit">
    <text evidence="10">Heterotetramer of two alpha and two beta chains arranged as a dimer of alpha/beta heterodimers.</text>
</comment>
<dbReference type="PANTHER" id="PTHR33866:SF2">
    <property type="entry name" value="S-ADENOSYLMETHIONINE DECARBOXYLASE PROENZYME"/>
    <property type="match status" value="1"/>
</dbReference>
<feature type="active site" description="Schiff-base intermediate with substrate; via pyruvic acid" evidence="10">
    <location>
        <position position="63"/>
    </location>
</feature>
<evidence type="ECO:0000256" key="5">
    <source>
        <dbReference type="ARBA" id="ARBA00023115"/>
    </source>
</evidence>
<comment type="cofactor">
    <cofactor evidence="10">
        <name>pyruvate</name>
        <dbReference type="ChEBI" id="CHEBI:15361"/>
    </cofactor>
    <text evidence="10">Binds 1 pyruvoyl group covalently per subunit.</text>
</comment>
<dbReference type="InterPro" id="IPR042284">
    <property type="entry name" value="AdoMetDC_N"/>
</dbReference>
<dbReference type="Gene3D" id="3.30.160.750">
    <property type="match status" value="1"/>
</dbReference>
<feature type="modified residue" description="Pyruvic acid (Ser); by autocatalysis" evidence="10">
    <location>
        <position position="63"/>
    </location>
</feature>
<comment type="catalytic activity">
    <reaction evidence="10">
        <text>S-adenosyl-L-methionine + H(+) = S-adenosyl 3-(methylsulfanyl)propylamine + CO2</text>
        <dbReference type="Rhea" id="RHEA:15981"/>
        <dbReference type="ChEBI" id="CHEBI:15378"/>
        <dbReference type="ChEBI" id="CHEBI:16526"/>
        <dbReference type="ChEBI" id="CHEBI:57443"/>
        <dbReference type="ChEBI" id="CHEBI:59789"/>
        <dbReference type="EC" id="4.1.1.50"/>
    </reaction>
</comment>
<keyword evidence="9 10" id="KW-0670">Pyruvate</keyword>
<dbReference type="HAMAP" id="MF_00464">
    <property type="entry name" value="AdoMetDC_1"/>
    <property type="match status" value="1"/>
</dbReference>
<reference evidence="11 12" key="1">
    <citation type="submission" date="2023-07" db="EMBL/GenBank/DDBJ databases">
        <title>The novel representative of Negativicutes class, Anaeroselena agilis gen. nov. sp. nov.</title>
        <authorList>
            <person name="Prokofeva M.I."/>
            <person name="Elcheninov A.G."/>
            <person name="Klyukina A."/>
            <person name="Kublanov I.V."/>
            <person name="Frolov E.N."/>
            <person name="Podosokorskaya O.A."/>
        </authorList>
    </citation>
    <scope>NUCLEOTIDE SEQUENCE [LARGE SCALE GENOMIC DNA]</scope>
    <source>
        <strain evidence="11 12">4137-cl</strain>
    </source>
</reference>
<evidence type="ECO:0000256" key="8">
    <source>
        <dbReference type="ARBA" id="ARBA00023270"/>
    </source>
</evidence>
<evidence type="ECO:0000256" key="4">
    <source>
        <dbReference type="ARBA" id="ARBA00023066"/>
    </source>
</evidence>
<organism evidence="11 12">
    <name type="scientific">Anaeroselena agilis</name>
    <dbReference type="NCBI Taxonomy" id="3063788"/>
    <lineage>
        <taxon>Bacteria</taxon>
        <taxon>Bacillati</taxon>
        <taxon>Bacillota</taxon>
        <taxon>Negativicutes</taxon>
        <taxon>Acetonemataceae</taxon>
        <taxon>Anaeroselena</taxon>
    </lineage>
</organism>
<comment type="function">
    <text evidence="10">Catalyzes the decarboxylation of S-adenosylmethionine to S-adenosylmethioninamine (dcAdoMet), the propylamine donor required for the synthesis of the polyamines spermine and spermidine from the diamine putrescine.</text>
</comment>
<keyword evidence="8 10" id="KW-0704">Schiff base</keyword>
<evidence type="ECO:0000313" key="12">
    <source>
        <dbReference type="Proteomes" id="UP001254848"/>
    </source>
</evidence>
<dbReference type="PANTHER" id="PTHR33866">
    <property type="entry name" value="S-ADENOSYLMETHIONINE DECARBOXYLASE PROENZYME"/>
    <property type="match status" value="1"/>
</dbReference>
<keyword evidence="5 10" id="KW-0620">Polyamine biosynthesis</keyword>
<feature type="active site" description="Proton donor; for catalytic activity" evidence="10">
    <location>
        <position position="83"/>
    </location>
</feature>
<evidence type="ECO:0000256" key="6">
    <source>
        <dbReference type="ARBA" id="ARBA00023145"/>
    </source>
</evidence>
<feature type="site" description="Cleavage (non-hydrolytic); by autolysis" evidence="10">
    <location>
        <begin position="62"/>
        <end position="63"/>
    </location>
</feature>
<comment type="similarity">
    <text evidence="10">Belongs to the prokaryotic AdoMetDC family. Type 1 subfamily.</text>
</comment>
<feature type="chain" id="PRO_5044929650" description="S-adenosylmethionine decarboxylase alpha chain" evidence="10">
    <location>
        <begin position="63"/>
        <end position="150"/>
    </location>
</feature>
<keyword evidence="12" id="KW-1185">Reference proteome</keyword>
<keyword evidence="2 10" id="KW-0210">Decarboxylase</keyword>
<proteinExistence type="inferred from homology"/>
<dbReference type="EMBL" id="JAUOZS010000001">
    <property type="protein sequence ID" value="MDT8902747.1"/>
    <property type="molecule type" value="Genomic_DNA"/>
</dbReference>
<dbReference type="InterPro" id="IPR016067">
    <property type="entry name" value="S-AdoMet_deCO2ase_core"/>
</dbReference>
<dbReference type="Gene3D" id="3.30.360.110">
    <property type="entry name" value="S-adenosylmethionine decarboxylase domain"/>
    <property type="match status" value="1"/>
</dbReference>
<keyword evidence="7 10" id="KW-0456">Lyase</keyword>
<evidence type="ECO:0000256" key="3">
    <source>
        <dbReference type="ARBA" id="ARBA00022813"/>
    </source>
</evidence>
<comment type="pathway">
    <text evidence="10">Amine and polyamine biosynthesis; S-adenosylmethioninamine biosynthesis; S-adenosylmethioninamine from S-adenosyl-L-methionine: step 1/1.</text>
</comment>
<evidence type="ECO:0000256" key="2">
    <source>
        <dbReference type="ARBA" id="ARBA00022793"/>
    </source>
</evidence>
<dbReference type="GO" id="GO:0004014">
    <property type="term" value="F:adenosylmethionine decarboxylase activity"/>
    <property type="evidence" value="ECO:0007669"/>
    <property type="project" value="UniProtKB-EC"/>
</dbReference>
<dbReference type="EC" id="4.1.1.50" evidence="10"/>
<gene>
    <name evidence="11" type="primary">speD</name>
    <name evidence="10" type="synonym">speH</name>
    <name evidence="11" type="ORF">Q4T40_15995</name>
</gene>